<dbReference type="EMBL" id="BLKM01000403">
    <property type="protein sequence ID" value="GFG33080.1"/>
    <property type="molecule type" value="Genomic_DNA"/>
</dbReference>
<dbReference type="PANTHER" id="PTHR45638:SF4">
    <property type="entry name" value="CYCLIC NUCLEOTIDE-BINDING DOMAIN-CONTAINING PROTEIN"/>
    <property type="match status" value="1"/>
</dbReference>
<feature type="compositionally biased region" description="Low complexity" evidence="10">
    <location>
        <begin position="82"/>
        <end position="95"/>
    </location>
</feature>
<dbReference type="Gene3D" id="2.60.120.10">
    <property type="entry name" value="Jelly Rolls"/>
    <property type="match status" value="1"/>
</dbReference>
<dbReference type="InterPro" id="IPR005821">
    <property type="entry name" value="Ion_trans_dom"/>
</dbReference>
<dbReference type="CDD" id="cd00038">
    <property type="entry name" value="CAP_ED"/>
    <property type="match status" value="1"/>
</dbReference>
<feature type="compositionally biased region" description="Gly residues" evidence="10">
    <location>
        <begin position="70"/>
        <end position="81"/>
    </location>
</feature>
<keyword evidence="3 11" id="KW-0812">Transmembrane</keyword>
<dbReference type="GO" id="GO:0017071">
    <property type="term" value="C:intracellular cyclic nucleotide activated cation channel complex"/>
    <property type="evidence" value="ECO:0007669"/>
    <property type="project" value="TreeGrafter"/>
</dbReference>
<dbReference type="InterPro" id="IPR018490">
    <property type="entry name" value="cNMP-bd_dom_sf"/>
</dbReference>
<dbReference type="InParanoid" id="A0A6L2PNJ0"/>
<keyword evidence="7" id="KW-1071">Ligand-gated ion channel</keyword>
<accession>A0A6L2PNJ0</accession>
<dbReference type="GO" id="GO:0044877">
    <property type="term" value="F:protein-containing complex binding"/>
    <property type="evidence" value="ECO:0007669"/>
    <property type="project" value="TreeGrafter"/>
</dbReference>
<keyword evidence="9" id="KW-0175">Coiled coil</keyword>
<dbReference type="InterPro" id="IPR050866">
    <property type="entry name" value="CNG_cation_channel"/>
</dbReference>
<dbReference type="SUPFAM" id="SSF51206">
    <property type="entry name" value="cAMP-binding domain-like"/>
    <property type="match status" value="1"/>
</dbReference>
<dbReference type="Pfam" id="PF00027">
    <property type="entry name" value="cNMP_binding"/>
    <property type="match status" value="1"/>
</dbReference>
<dbReference type="Gene3D" id="1.10.287.70">
    <property type="match status" value="1"/>
</dbReference>
<evidence type="ECO:0000256" key="11">
    <source>
        <dbReference type="SAM" id="Phobius"/>
    </source>
</evidence>
<dbReference type="InterPro" id="IPR018488">
    <property type="entry name" value="cNMP-bd_CS"/>
</dbReference>
<dbReference type="PRINTS" id="PR01463">
    <property type="entry name" value="EAGCHANLFMLY"/>
</dbReference>
<dbReference type="InterPro" id="IPR014710">
    <property type="entry name" value="RmlC-like_jellyroll"/>
</dbReference>
<dbReference type="FunCoup" id="A0A6L2PNJ0">
    <property type="interactions" value="30"/>
</dbReference>
<evidence type="ECO:0000256" key="2">
    <source>
        <dbReference type="ARBA" id="ARBA00022448"/>
    </source>
</evidence>
<proteinExistence type="predicted"/>
<dbReference type="PROSITE" id="PS00888">
    <property type="entry name" value="CNMP_BINDING_1"/>
    <property type="match status" value="1"/>
</dbReference>
<keyword evidence="14" id="KW-1185">Reference proteome</keyword>
<dbReference type="GO" id="GO:0005249">
    <property type="term" value="F:voltage-gated potassium channel activity"/>
    <property type="evidence" value="ECO:0007669"/>
    <property type="project" value="InterPro"/>
</dbReference>
<keyword evidence="4 11" id="KW-1133">Transmembrane helix</keyword>
<feature type="compositionally biased region" description="Polar residues" evidence="10">
    <location>
        <begin position="643"/>
        <end position="653"/>
    </location>
</feature>
<feature type="transmembrane region" description="Helical" evidence="11">
    <location>
        <begin position="333"/>
        <end position="355"/>
    </location>
</feature>
<dbReference type="PANTHER" id="PTHR45638">
    <property type="entry name" value="CYCLIC NUCLEOTIDE-GATED CATION CHANNEL SUBUNIT A"/>
    <property type="match status" value="1"/>
</dbReference>
<dbReference type="Pfam" id="PF00520">
    <property type="entry name" value="Ion_trans"/>
    <property type="match status" value="1"/>
</dbReference>
<dbReference type="OrthoDB" id="421226at2759"/>
<dbReference type="InterPro" id="IPR000595">
    <property type="entry name" value="cNMP-bd_dom"/>
</dbReference>
<evidence type="ECO:0000313" key="14">
    <source>
        <dbReference type="Proteomes" id="UP000502823"/>
    </source>
</evidence>
<feature type="compositionally biased region" description="Polar residues" evidence="10">
    <location>
        <begin position="618"/>
        <end position="633"/>
    </location>
</feature>
<feature type="domain" description="Cyclic nucleotide-binding" evidence="12">
    <location>
        <begin position="437"/>
        <end position="562"/>
    </location>
</feature>
<protein>
    <recommendedName>
        <fullName evidence="12">Cyclic nucleotide-binding domain-containing protein</fullName>
    </recommendedName>
</protein>
<feature type="region of interest" description="Disordered" evidence="10">
    <location>
        <begin position="67"/>
        <end position="96"/>
    </location>
</feature>
<evidence type="ECO:0000256" key="3">
    <source>
        <dbReference type="ARBA" id="ARBA00022692"/>
    </source>
</evidence>
<feature type="transmembrane region" description="Helical" evidence="11">
    <location>
        <begin position="208"/>
        <end position="231"/>
    </location>
</feature>
<dbReference type="InterPro" id="IPR003938">
    <property type="entry name" value="K_chnl_volt-dep_EAG/ELK/ERG"/>
</dbReference>
<evidence type="ECO:0000256" key="7">
    <source>
        <dbReference type="ARBA" id="ARBA00023286"/>
    </source>
</evidence>
<evidence type="ECO:0000313" key="13">
    <source>
        <dbReference type="EMBL" id="GFG33080.1"/>
    </source>
</evidence>
<gene>
    <name evidence="13" type="ORF">Cfor_12105</name>
</gene>
<dbReference type="Proteomes" id="UP000502823">
    <property type="component" value="Unassembled WGS sequence"/>
</dbReference>
<dbReference type="PROSITE" id="PS50042">
    <property type="entry name" value="CNMP_BINDING_3"/>
    <property type="match status" value="1"/>
</dbReference>
<dbReference type="GO" id="GO:0005886">
    <property type="term" value="C:plasma membrane"/>
    <property type="evidence" value="ECO:0007669"/>
    <property type="project" value="TreeGrafter"/>
</dbReference>
<feature type="transmembrane region" description="Helical" evidence="11">
    <location>
        <begin position="159"/>
        <end position="181"/>
    </location>
</feature>
<keyword evidence="2" id="KW-0813">Transport</keyword>
<keyword evidence="8" id="KW-0407">Ion channel</keyword>
<keyword evidence="6 11" id="KW-0472">Membrane</keyword>
<evidence type="ECO:0000256" key="1">
    <source>
        <dbReference type="ARBA" id="ARBA00004141"/>
    </source>
</evidence>
<reference evidence="14" key="1">
    <citation type="submission" date="2020-01" db="EMBL/GenBank/DDBJ databases">
        <title>Draft genome sequence of the Termite Coptotermes fromosanus.</title>
        <authorList>
            <person name="Itakura S."/>
            <person name="Yosikawa Y."/>
            <person name="Umezawa K."/>
        </authorList>
    </citation>
    <scope>NUCLEOTIDE SEQUENCE [LARGE SCALE GENOMIC DNA]</scope>
</reference>
<dbReference type="FunFam" id="2.60.120.10:FF:000002">
    <property type="entry name" value="Cyclic nucleotide gated channel alpha 1a"/>
    <property type="match status" value="1"/>
</dbReference>
<sequence length="770" mass="86987">RYFSSSRDSLAAAYVNRAAAVSSTASELDLSRKTRRRDLRGRLKLPATVTLASSGCSNEPPLIGHWGHRGASGGGPGGTGTGSSNQNGNSSCNGGDRYQTRRLGYYPRIRAGAPNWSFVFDPAGRLCYYWSMVVSLAFLYNFWVIIYRFAFQEINGETIVVWFCLDYLADFLYLADIVFHFRTGYLEDGVLQTDSTKLRNHYMNSTTFYIDCLCLLPLDFLYLSIGFNSILRSFRLVKIYRFWAFMDRTERHTNYPNLFRSTSLIHYLLVIFHWNGCLYHIIYKNNAFGSKTWVYGESEKPDVVTQYLQSYYWCTLALTTIGDLPRPRTQFEYVFVIIQLLFGLLLFATVLGHVANIVTSVSAARKEFQAKLDGVKTYMRMRRVPNHLQVKVIKWFDYLWLTQKCSDEEKAVSCLPDKLKAEIAINVHLDTLKRVEIFQNTEAGFLCELVLRLRPVLFSPGDYICRKGEVGKEMYIVNRGRLQVVADNGRTVLATLKAGSYFGEISILNMGTAGKNLGNRRTASVRSVGYSDLFVLSKTDMWDVLKEYPAARVRLEAIAVKRLEKYKRAPLERAAMGRSQSTPGLVESRGRIPLEDMWVSPMEPLIIGGSSSGPPPYSANSLFSPTLSPTSRSLHGRMRSMESPLSATSSGQSSDDERRGNGVQVPCHHVPQPAARPTHLLPCNSMTQLEGDDDRETTSLMSHEALIAEIKRLRERLITLETENASMSIKLSQQQWEVEHRLAEIEMQICGVGSDGSSTEDNERNRESII</sequence>
<feature type="transmembrane region" description="Helical" evidence="11">
    <location>
        <begin position="128"/>
        <end position="147"/>
    </location>
</feature>
<dbReference type="GO" id="GO:0005223">
    <property type="term" value="F:intracellularly cGMP-activated cation channel activity"/>
    <property type="evidence" value="ECO:0007669"/>
    <property type="project" value="TreeGrafter"/>
</dbReference>
<feature type="coiled-coil region" evidence="9">
    <location>
        <begin position="703"/>
        <end position="730"/>
    </location>
</feature>
<evidence type="ECO:0000256" key="6">
    <source>
        <dbReference type="ARBA" id="ARBA00023136"/>
    </source>
</evidence>
<dbReference type="Gene3D" id="1.10.287.630">
    <property type="entry name" value="Helix hairpin bin"/>
    <property type="match status" value="1"/>
</dbReference>
<organism evidence="13 14">
    <name type="scientific">Coptotermes formosanus</name>
    <name type="common">Formosan subterranean termite</name>
    <dbReference type="NCBI Taxonomy" id="36987"/>
    <lineage>
        <taxon>Eukaryota</taxon>
        <taxon>Metazoa</taxon>
        <taxon>Ecdysozoa</taxon>
        <taxon>Arthropoda</taxon>
        <taxon>Hexapoda</taxon>
        <taxon>Insecta</taxon>
        <taxon>Pterygota</taxon>
        <taxon>Neoptera</taxon>
        <taxon>Polyneoptera</taxon>
        <taxon>Dictyoptera</taxon>
        <taxon>Blattodea</taxon>
        <taxon>Blattoidea</taxon>
        <taxon>Termitoidae</taxon>
        <taxon>Rhinotermitidae</taxon>
        <taxon>Coptotermes</taxon>
    </lineage>
</organism>
<evidence type="ECO:0000256" key="9">
    <source>
        <dbReference type="SAM" id="Coils"/>
    </source>
</evidence>
<dbReference type="FunFam" id="1.10.287.70:FF:000100">
    <property type="entry name" value="Cyclic nucleotide-gated cation channel"/>
    <property type="match status" value="1"/>
</dbReference>
<dbReference type="SMART" id="SM00100">
    <property type="entry name" value="cNMP"/>
    <property type="match status" value="1"/>
</dbReference>
<dbReference type="GO" id="GO:0030553">
    <property type="term" value="F:cGMP binding"/>
    <property type="evidence" value="ECO:0007669"/>
    <property type="project" value="TreeGrafter"/>
</dbReference>
<evidence type="ECO:0000256" key="10">
    <source>
        <dbReference type="SAM" id="MobiDB-lite"/>
    </source>
</evidence>
<evidence type="ECO:0000259" key="12">
    <source>
        <dbReference type="PROSITE" id="PS50042"/>
    </source>
</evidence>
<evidence type="ECO:0000256" key="5">
    <source>
        <dbReference type="ARBA" id="ARBA00023065"/>
    </source>
</evidence>
<feature type="non-terminal residue" evidence="13">
    <location>
        <position position="1"/>
    </location>
</feature>
<feature type="region of interest" description="Disordered" evidence="10">
    <location>
        <begin position="605"/>
        <end position="666"/>
    </location>
</feature>
<dbReference type="AlphaFoldDB" id="A0A6L2PNJ0"/>
<dbReference type="FunFam" id="1.10.287.630:FF:000001">
    <property type="entry name" value="Cyclic nucleotide-gated channel alpha 3"/>
    <property type="match status" value="1"/>
</dbReference>
<dbReference type="GO" id="GO:0005222">
    <property type="term" value="F:intracellularly cAMP-activated cation channel activity"/>
    <property type="evidence" value="ECO:0007669"/>
    <property type="project" value="TreeGrafter"/>
</dbReference>
<comment type="caution">
    <text evidence="13">The sequence shown here is derived from an EMBL/GenBank/DDBJ whole genome shotgun (WGS) entry which is preliminary data.</text>
</comment>
<dbReference type="SUPFAM" id="SSF81324">
    <property type="entry name" value="Voltage-gated potassium channels"/>
    <property type="match status" value="1"/>
</dbReference>
<name>A0A6L2PNJ0_COPFO</name>
<evidence type="ECO:0000256" key="8">
    <source>
        <dbReference type="ARBA" id="ARBA00023303"/>
    </source>
</evidence>
<evidence type="ECO:0000256" key="4">
    <source>
        <dbReference type="ARBA" id="ARBA00022989"/>
    </source>
</evidence>
<comment type="subcellular location">
    <subcellularLocation>
        <location evidence="1">Membrane</location>
        <topology evidence="1">Multi-pass membrane protein</topology>
    </subcellularLocation>
</comment>
<keyword evidence="5" id="KW-0406">Ion transport</keyword>